<protein>
    <submittedName>
        <fullName evidence="1">Uncharacterized protein</fullName>
    </submittedName>
</protein>
<reference evidence="1 2" key="1">
    <citation type="submission" date="2018-12" db="EMBL/GenBank/DDBJ databases">
        <authorList>
            <person name="Toschakov S.V."/>
        </authorList>
    </citation>
    <scope>NUCLEOTIDE SEQUENCE [LARGE SCALE GENOMIC DNA]</scope>
    <source>
        <strain evidence="1 2">GM2012</strain>
    </source>
</reference>
<dbReference type="EMBL" id="RYZH01000002">
    <property type="protein sequence ID" value="RUL89492.1"/>
    <property type="molecule type" value="Genomic_DNA"/>
</dbReference>
<proteinExistence type="predicted"/>
<sequence length="105" mass="10969">MRRLAILLSLLAAVTGTPLRQSEAAADLSRSLACLFPSDHLGSPDGGVGDDSGEVALTEMHADFAGDALLTTDPFFLPPALGMPIPSPDEAEGMAERVWWPTAPP</sequence>
<name>A0A432MPY5_9BACT</name>
<evidence type="ECO:0000313" key="1">
    <source>
        <dbReference type="EMBL" id="RUL89492.1"/>
    </source>
</evidence>
<keyword evidence="2" id="KW-1185">Reference proteome</keyword>
<dbReference type="OrthoDB" id="285657at2"/>
<accession>A0A432MPY5</accession>
<dbReference type="RefSeq" id="WP_126723568.1">
    <property type="nucleotide sequence ID" value="NZ_RYZH01000002.1"/>
</dbReference>
<comment type="caution">
    <text evidence="1">The sequence shown here is derived from an EMBL/GenBank/DDBJ whole genome shotgun (WGS) entry which is preliminary data.</text>
</comment>
<dbReference type="Proteomes" id="UP000280296">
    <property type="component" value="Unassembled WGS sequence"/>
</dbReference>
<reference evidence="1 2" key="2">
    <citation type="submission" date="2019-01" db="EMBL/GenBank/DDBJ databases">
        <title>Tautonia sociabilis, a novel thermotolerant planctomycete of Isosphaeraceae family, isolated from a 4000 m deep subterranean habitat.</title>
        <authorList>
            <person name="Kovaleva O.L."/>
            <person name="Elcheninov A.G."/>
            <person name="Van Heerden E."/>
            <person name="Toshchakov S.V."/>
            <person name="Novikov A."/>
            <person name="Bonch-Osmolovskaya E.A."/>
            <person name="Kublanov I.V."/>
        </authorList>
    </citation>
    <scope>NUCLEOTIDE SEQUENCE [LARGE SCALE GENOMIC DNA]</scope>
    <source>
        <strain evidence="1 2">GM2012</strain>
    </source>
</reference>
<organism evidence="1 2">
    <name type="scientific">Tautonia sociabilis</name>
    <dbReference type="NCBI Taxonomy" id="2080755"/>
    <lineage>
        <taxon>Bacteria</taxon>
        <taxon>Pseudomonadati</taxon>
        <taxon>Planctomycetota</taxon>
        <taxon>Planctomycetia</taxon>
        <taxon>Isosphaerales</taxon>
        <taxon>Isosphaeraceae</taxon>
        <taxon>Tautonia</taxon>
    </lineage>
</organism>
<evidence type="ECO:0000313" key="2">
    <source>
        <dbReference type="Proteomes" id="UP000280296"/>
    </source>
</evidence>
<gene>
    <name evidence="1" type="ORF">TsocGM_01605</name>
</gene>
<dbReference type="AlphaFoldDB" id="A0A432MPY5"/>